<comment type="caution">
    <text evidence="2">The sequence shown here is derived from an EMBL/GenBank/DDBJ whole genome shotgun (WGS) entry which is preliminary data.</text>
</comment>
<evidence type="ECO:0000256" key="1">
    <source>
        <dbReference type="SAM" id="MobiDB-lite"/>
    </source>
</evidence>
<feature type="region of interest" description="Disordered" evidence="1">
    <location>
        <begin position="71"/>
        <end position="128"/>
    </location>
</feature>
<dbReference type="KEGG" id="qsa:O6P43_026576"/>
<dbReference type="EMBL" id="JARAOO010000011">
    <property type="protein sequence ID" value="KAJ7950374.1"/>
    <property type="molecule type" value="Genomic_DNA"/>
</dbReference>
<sequence>MKGSKTILGREKYSARSGHLDTESTAFNPYSWASRYHFSPESNPITRIANCAKSARVSAASVFVFTIRSTAPPNVHSPAVEDDEEEGLDAQRYSASMAETKERERTEETDQVSGGEVEGEWIRREKSE</sequence>
<feature type="compositionally biased region" description="Basic and acidic residues" evidence="1">
    <location>
        <begin position="99"/>
        <end position="108"/>
    </location>
</feature>
<dbReference type="Proteomes" id="UP001163823">
    <property type="component" value="Chromosome 11"/>
</dbReference>
<keyword evidence="3" id="KW-1185">Reference proteome</keyword>
<protein>
    <submittedName>
        <fullName evidence="2">Uncharacterized protein</fullName>
    </submittedName>
</protein>
<accession>A0AAD7L2H7</accession>
<reference evidence="2" key="1">
    <citation type="journal article" date="2023" name="Science">
        <title>Elucidation of the pathway for biosynthesis of saponin adjuvants from the soapbark tree.</title>
        <authorList>
            <person name="Reed J."/>
            <person name="Orme A."/>
            <person name="El-Demerdash A."/>
            <person name="Owen C."/>
            <person name="Martin L.B.B."/>
            <person name="Misra R.C."/>
            <person name="Kikuchi S."/>
            <person name="Rejzek M."/>
            <person name="Martin A.C."/>
            <person name="Harkess A."/>
            <person name="Leebens-Mack J."/>
            <person name="Louveau T."/>
            <person name="Stephenson M.J."/>
            <person name="Osbourn A."/>
        </authorList>
    </citation>
    <scope>NUCLEOTIDE SEQUENCE</scope>
    <source>
        <strain evidence="2">S10</strain>
    </source>
</reference>
<organism evidence="2 3">
    <name type="scientific">Quillaja saponaria</name>
    <name type="common">Soap bark tree</name>
    <dbReference type="NCBI Taxonomy" id="32244"/>
    <lineage>
        <taxon>Eukaryota</taxon>
        <taxon>Viridiplantae</taxon>
        <taxon>Streptophyta</taxon>
        <taxon>Embryophyta</taxon>
        <taxon>Tracheophyta</taxon>
        <taxon>Spermatophyta</taxon>
        <taxon>Magnoliopsida</taxon>
        <taxon>eudicotyledons</taxon>
        <taxon>Gunneridae</taxon>
        <taxon>Pentapetalae</taxon>
        <taxon>rosids</taxon>
        <taxon>fabids</taxon>
        <taxon>Fabales</taxon>
        <taxon>Quillajaceae</taxon>
        <taxon>Quillaja</taxon>
    </lineage>
</organism>
<name>A0AAD7L2H7_QUISA</name>
<evidence type="ECO:0000313" key="3">
    <source>
        <dbReference type="Proteomes" id="UP001163823"/>
    </source>
</evidence>
<gene>
    <name evidence="2" type="ORF">O6P43_026576</name>
</gene>
<proteinExistence type="predicted"/>
<evidence type="ECO:0000313" key="2">
    <source>
        <dbReference type="EMBL" id="KAJ7950374.1"/>
    </source>
</evidence>
<dbReference type="AlphaFoldDB" id="A0AAD7L2H7"/>